<dbReference type="InterPro" id="IPR043131">
    <property type="entry name" value="BCAT-like_N"/>
</dbReference>
<dbReference type="AlphaFoldDB" id="A0AA95JCV6"/>
<dbReference type="GO" id="GO:0046394">
    <property type="term" value="P:carboxylic acid biosynthetic process"/>
    <property type="evidence" value="ECO:0007669"/>
    <property type="project" value="UniProtKB-ARBA"/>
</dbReference>
<dbReference type="Proteomes" id="UP001178662">
    <property type="component" value="Chromosome"/>
</dbReference>
<dbReference type="GO" id="GO:0005829">
    <property type="term" value="C:cytosol"/>
    <property type="evidence" value="ECO:0007669"/>
    <property type="project" value="TreeGrafter"/>
</dbReference>
<gene>
    <name evidence="5" type="primary">pabC</name>
    <name evidence="5" type="ORF">P0Y55_17460</name>
</gene>
<dbReference type="FunFam" id="3.20.10.10:FF:000002">
    <property type="entry name" value="D-alanine aminotransferase"/>
    <property type="match status" value="1"/>
</dbReference>
<dbReference type="GO" id="GO:0008652">
    <property type="term" value="P:amino acid biosynthetic process"/>
    <property type="evidence" value="ECO:0007669"/>
    <property type="project" value="UniProtKB-ARBA"/>
</dbReference>
<comment type="cofactor">
    <cofactor evidence="1">
        <name>pyridoxal 5'-phosphate</name>
        <dbReference type="ChEBI" id="CHEBI:597326"/>
    </cofactor>
</comment>
<accession>A0AA95JCV6</accession>
<organism evidence="5 6">
    <name type="scientific">Candidatus Cohnella colombiensis</name>
    <dbReference type="NCBI Taxonomy" id="3121368"/>
    <lineage>
        <taxon>Bacteria</taxon>
        <taxon>Bacillati</taxon>
        <taxon>Bacillota</taxon>
        <taxon>Bacilli</taxon>
        <taxon>Bacillales</taxon>
        <taxon>Paenibacillaceae</taxon>
        <taxon>Cohnella</taxon>
    </lineage>
</organism>
<proteinExistence type="inferred from homology"/>
<dbReference type="PANTHER" id="PTHR42743">
    <property type="entry name" value="AMINO-ACID AMINOTRANSFERASE"/>
    <property type="match status" value="1"/>
</dbReference>
<dbReference type="Pfam" id="PF01063">
    <property type="entry name" value="Aminotran_4"/>
    <property type="match status" value="1"/>
</dbReference>
<dbReference type="InterPro" id="IPR036038">
    <property type="entry name" value="Aminotransferase-like"/>
</dbReference>
<dbReference type="Gene3D" id="3.30.470.10">
    <property type="match status" value="1"/>
</dbReference>
<evidence type="ECO:0000256" key="1">
    <source>
        <dbReference type="ARBA" id="ARBA00001933"/>
    </source>
</evidence>
<protein>
    <submittedName>
        <fullName evidence="5">Aminodeoxychorismate lyase</fullName>
        <ecNumber evidence="5">4.1.3.38</ecNumber>
    </submittedName>
</protein>
<dbReference type="EC" id="4.1.3.38" evidence="5"/>
<dbReference type="NCBIfam" id="NF005800">
    <property type="entry name" value="PRK07650.1"/>
    <property type="match status" value="1"/>
</dbReference>
<comment type="similarity">
    <text evidence="2">Belongs to the class-IV pyridoxal-phosphate-dependent aminotransferase family.</text>
</comment>
<reference evidence="5" key="1">
    <citation type="submission" date="2023-03" db="EMBL/GenBank/DDBJ databases">
        <title>Andean soil-derived lignocellulolytic bacterial consortium as a source of novel taxa and putative plastic-active enzymes.</title>
        <authorList>
            <person name="Diaz-Garcia L."/>
            <person name="Chuvochina M."/>
            <person name="Feuerriegel G."/>
            <person name="Bunk B."/>
            <person name="Sproer C."/>
            <person name="Streit W.R."/>
            <person name="Rodriguez L.M."/>
            <person name="Overmann J."/>
            <person name="Jimenez D.J."/>
        </authorList>
    </citation>
    <scope>NUCLEOTIDE SEQUENCE</scope>
    <source>
        <strain evidence="5">MAG 2441</strain>
    </source>
</reference>
<dbReference type="Gene3D" id="3.20.10.10">
    <property type="entry name" value="D-amino Acid Aminotransferase, subunit A, domain 2"/>
    <property type="match status" value="1"/>
</dbReference>
<evidence type="ECO:0000313" key="5">
    <source>
        <dbReference type="EMBL" id="WEK54307.1"/>
    </source>
</evidence>
<dbReference type="InterPro" id="IPR043132">
    <property type="entry name" value="BCAT-like_C"/>
</dbReference>
<keyword evidence="6" id="KW-1185">Reference proteome</keyword>
<dbReference type="GO" id="GO:0008696">
    <property type="term" value="F:4-amino-4-deoxychorismate lyase activity"/>
    <property type="evidence" value="ECO:0007669"/>
    <property type="project" value="UniProtKB-EC"/>
</dbReference>
<evidence type="ECO:0000256" key="4">
    <source>
        <dbReference type="ARBA" id="ARBA00022898"/>
    </source>
</evidence>
<name>A0AA95JCV6_9BACL</name>
<evidence type="ECO:0000256" key="2">
    <source>
        <dbReference type="ARBA" id="ARBA00009320"/>
    </source>
</evidence>
<dbReference type="InterPro" id="IPR050571">
    <property type="entry name" value="Class-IV_PLP-Dep_Aminotrnsfr"/>
</dbReference>
<keyword evidence="4" id="KW-0663">Pyridoxal phosphate</keyword>
<keyword evidence="5" id="KW-0456">Lyase</keyword>
<sequence length="290" mass="32525">MKFWWNGQLTDRHVAVISAFDHGFLYGMGLFETFRTYNGQPWLLEQHATRMQAGCEQLGIRYTPDLIEIKQAIAYLLEANNLSEAYIRWSVSAGEGAIGLPTTDYDQPNVLIHIKELVTDHPDTRQGKTVRKLKLLRSTPETGLRLKSFHYMNNIVAKRELIAAGSAPGTEGLFLHANGHIVEGMVSNIFWISQGTLYTPSVETGLLPGITREAVIALVKANGRSVQEGFFKWEELVQADEVFLTSSIQEIVPVTMLEDEQGRSVSTKLTIGPNTTELMRQYRSQAEGRK</sequence>
<dbReference type="PANTHER" id="PTHR42743:SF11">
    <property type="entry name" value="AMINODEOXYCHORISMATE LYASE"/>
    <property type="match status" value="1"/>
</dbReference>
<dbReference type="EMBL" id="CP119317">
    <property type="protein sequence ID" value="WEK54307.1"/>
    <property type="molecule type" value="Genomic_DNA"/>
</dbReference>
<evidence type="ECO:0000256" key="3">
    <source>
        <dbReference type="ARBA" id="ARBA00011738"/>
    </source>
</evidence>
<dbReference type="SUPFAM" id="SSF56752">
    <property type="entry name" value="D-aminoacid aminotransferase-like PLP-dependent enzymes"/>
    <property type="match status" value="1"/>
</dbReference>
<evidence type="ECO:0000313" key="6">
    <source>
        <dbReference type="Proteomes" id="UP001178662"/>
    </source>
</evidence>
<comment type="subunit">
    <text evidence="3">Homodimer.</text>
</comment>
<dbReference type="InterPro" id="IPR001544">
    <property type="entry name" value="Aminotrans_IV"/>
</dbReference>